<dbReference type="Proteomes" id="UP001253637">
    <property type="component" value="Segment"/>
</dbReference>
<organism evidence="2 3">
    <name type="scientific">Pandoravirus japonicus</name>
    <dbReference type="NCBI Taxonomy" id="2823154"/>
    <lineage>
        <taxon>Viruses</taxon>
        <taxon>Pandoravirus</taxon>
    </lineage>
</organism>
<feature type="region of interest" description="Disordered" evidence="1">
    <location>
        <begin position="109"/>
        <end position="211"/>
    </location>
</feature>
<accession>A0A811BQ27</accession>
<feature type="compositionally biased region" description="Basic residues" evidence="1">
    <location>
        <begin position="173"/>
        <end position="182"/>
    </location>
</feature>
<evidence type="ECO:0000313" key="2">
    <source>
        <dbReference type="EMBL" id="BCU02882.1"/>
    </source>
</evidence>
<sequence length="222" mass="24603">MSSLGVFRSDLEWQMHCTLFCVRRSNILQAQCLYVVTALGALDPKGPLGVGRALSIVPLDAHTQHHPCLFSLCPGGGHLATTGARQSRSRPIATAMRAHPRQDQWQVSERTAPEALGRRRRVKMRTRASNGRVGALATTKNLRKKSKKNRQNKQLAARKENGQWTTMADAGGARKKKRRARPPKQDDVVREQGKRHSDCAPTNHAHAAQRGAAAADLYRLRL</sequence>
<dbReference type="EMBL" id="LC625835">
    <property type="protein sequence ID" value="BCU02882.1"/>
    <property type="molecule type" value="Genomic_DNA"/>
</dbReference>
<feature type="compositionally biased region" description="Basic residues" evidence="1">
    <location>
        <begin position="141"/>
        <end position="151"/>
    </location>
</feature>
<evidence type="ECO:0000256" key="1">
    <source>
        <dbReference type="SAM" id="MobiDB-lite"/>
    </source>
</evidence>
<evidence type="ECO:0000313" key="3">
    <source>
        <dbReference type="Proteomes" id="UP001253637"/>
    </source>
</evidence>
<protein>
    <submittedName>
        <fullName evidence="2">Uncharacterized protein</fullName>
    </submittedName>
</protein>
<reference evidence="2" key="1">
    <citation type="submission" date="2021-04" db="EMBL/GenBank/DDBJ databases">
        <title>Draft Genome Sequence of Pandoravirus japonicus, Isolated from the Sabaishi River of Niigata, Japan.</title>
        <authorList>
            <person name="Hosokawa N."/>
            <person name="Takahashi H."/>
            <person name="Aoki K."/>
            <person name="Takemura M."/>
        </authorList>
    </citation>
    <scope>NUCLEOTIDE SEQUENCE</scope>
</reference>
<proteinExistence type="predicted"/>
<feature type="compositionally biased region" description="Basic and acidic residues" evidence="1">
    <location>
        <begin position="183"/>
        <end position="198"/>
    </location>
</feature>
<name>A0A811BQ27_9VIRU</name>